<dbReference type="InterPro" id="IPR010667">
    <property type="entry name" value="Phage_T4_Gp19"/>
</dbReference>
<dbReference type="Proteomes" id="UP000662888">
    <property type="component" value="Chromosome"/>
</dbReference>
<sequence length="158" mass="17605">MLDPLSLLTSDGYQPSAFYFKVMFGATLGLADTSFKEVSGISAELETETVIEGGENRYVHTLPTHYKTRSLQLKRGIAPMTSPLVLWCRSVFEGDFVLPILAQPLVVCLMNADGLPIRSWSFANAYPLKWEVEGFGSEKNEVAIENITLSYNYSNRLT</sequence>
<dbReference type="PANTHER" id="PTHR38009">
    <property type="entry name" value="CONSERVED HYPOTHETICAL PHAGE TAIL PROTEIN"/>
    <property type="match status" value="1"/>
</dbReference>
<organism evidence="1 2">
    <name type="scientific">Massilia antarctica</name>
    <dbReference type="NCBI Taxonomy" id="2765360"/>
    <lineage>
        <taxon>Bacteria</taxon>
        <taxon>Pseudomonadati</taxon>
        <taxon>Pseudomonadota</taxon>
        <taxon>Betaproteobacteria</taxon>
        <taxon>Burkholderiales</taxon>
        <taxon>Oxalobacteraceae</taxon>
        <taxon>Telluria group</taxon>
        <taxon>Massilia</taxon>
    </lineage>
</organism>
<dbReference type="EMBL" id="CP065053">
    <property type="protein sequence ID" value="QPI48909.1"/>
    <property type="molecule type" value="Genomic_DNA"/>
</dbReference>
<dbReference type="PANTHER" id="PTHR38009:SF1">
    <property type="entry name" value="CONSERVED HYPOTHETICAL PHAGE TAIL PROTEIN"/>
    <property type="match status" value="1"/>
</dbReference>
<dbReference type="InterPro" id="IPR011747">
    <property type="entry name" value="CHP02241"/>
</dbReference>
<proteinExistence type="predicted"/>
<dbReference type="RefSeq" id="WP_206088519.1">
    <property type="nucleotide sequence ID" value="NZ_CP065053.1"/>
</dbReference>
<name>A0AA48WCD9_9BURK</name>
<reference evidence="1 2" key="1">
    <citation type="submission" date="2020-11" db="EMBL/GenBank/DDBJ databases">
        <authorList>
            <person name="Sun Q."/>
        </authorList>
    </citation>
    <scope>NUCLEOTIDE SEQUENCE [LARGE SCALE GENOMIC DNA]</scope>
    <source>
        <strain evidence="1 2">P8398</strain>
    </source>
</reference>
<dbReference type="NCBIfam" id="TIGR02241">
    <property type="entry name" value="conserved hypothetical phage tail region protein"/>
    <property type="match status" value="1"/>
</dbReference>
<accession>A0AA48WCD9</accession>
<protein>
    <submittedName>
        <fullName evidence="1">Phage tail protein</fullName>
    </submittedName>
</protein>
<evidence type="ECO:0000313" key="1">
    <source>
        <dbReference type="EMBL" id="QPI48909.1"/>
    </source>
</evidence>
<keyword evidence="2" id="KW-1185">Reference proteome</keyword>
<evidence type="ECO:0000313" key="2">
    <source>
        <dbReference type="Proteomes" id="UP000662888"/>
    </source>
</evidence>
<gene>
    <name evidence="1" type="ORF">IV454_25995</name>
</gene>
<dbReference type="Pfam" id="PF06841">
    <property type="entry name" value="Phage_T4_gp19"/>
    <property type="match status" value="1"/>
</dbReference>